<dbReference type="KEGG" id="gma:AciX8_3682"/>
<name>G8NZE2_GRAMM</name>
<reference evidence="1 2" key="1">
    <citation type="submission" date="2011-11" db="EMBL/GenBank/DDBJ databases">
        <title>Complete sequence of Granulicella mallensis MP5ACTX8.</title>
        <authorList>
            <consortium name="US DOE Joint Genome Institute"/>
            <person name="Lucas S."/>
            <person name="Copeland A."/>
            <person name="Lapidus A."/>
            <person name="Cheng J.-F."/>
            <person name="Goodwin L."/>
            <person name="Pitluck S."/>
            <person name="Peters L."/>
            <person name="Lu M."/>
            <person name="Detter J.C."/>
            <person name="Han C."/>
            <person name="Tapia R."/>
            <person name="Land M."/>
            <person name="Hauser L."/>
            <person name="Kyrpides N."/>
            <person name="Ivanova N."/>
            <person name="Mikhailova N."/>
            <person name="Pagani I."/>
            <person name="Rawat S."/>
            <person name="Mannisto M."/>
            <person name="Haggblom M."/>
            <person name="Woyke T."/>
        </authorList>
    </citation>
    <scope>NUCLEOTIDE SEQUENCE [LARGE SCALE GENOMIC DNA]</scope>
    <source>
        <strain evidence="2">ATCC BAA-1857 / DSM 23137 / MP5ACTX8</strain>
    </source>
</reference>
<accession>G8NZE2</accession>
<evidence type="ECO:0000313" key="2">
    <source>
        <dbReference type="Proteomes" id="UP000007113"/>
    </source>
</evidence>
<protein>
    <submittedName>
        <fullName evidence="1">Uncharacterized protein</fullName>
    </submittedName>
</protein>
<keyword evidence="2" id="KW-1185">Reference proteome</keyword>
<dbReference type="HOGENOM" id="CLU_2990344_0_0_0"/>
<dbReference type="Proteomes" id="UP000007113">
    <property type="component" value="Chromosome"/>
</dbReference>
<evidence type="ECO:0000313" key="1">
    <source>
        <dbReference type="EMBL" id="AEU37970.1"/>
    </source>
</evidence>
<dbReference type="EMBL" id="CP003130">
    <property type="protein sequence ID" value="AEU37970.1"/>
    <property type="molecule type" value="Genomic_DNA"/>
</dbReference>
<sequence>MFRDKPKEPPSFSTQEELETLLLEGLESGEPIPVTPQFWRDLELELEYRQNSRRKAS</sequence>
<dbReference type="AlphaFoldDB" id="G8NZE2"/>
<organism evidence="1 2">
    <name type="scientific">Granulicella mallensis (strain ATCC BAA-1857 / DSM 23137 / MP5ACTX8)</name>
    <dbReference type="NCBI Taxonomy" id="682795"/>
    <lineage>
        <taxon>Bacteria</taxon>
        <taxon>Pseudomonadati</taxon>
        <taxon>Acidobacteriota</taxon>
        <taxon>Terriglobia</taxon>
        <taxon>Terriglobales</taxon>
        <taxon>Acidobacteriaceae</taxon>
        <taxon>Granulicella</taxon>
    </lineage>
</organism>
<proteinExistence type="predicted"/>
<dbReference type="STRING" id="682795.AciX8_3682"/>
<gene>
    <name evidence="1" type="ordered locus">AciX8_3682</name>
</gene>